<dbReference type="SMART" id="SM00332">
    <property type="entry name" value="PP2Cc"/>
    <property type="match status" value="1"/>
</dbReference>
<dbReference type="AlphaFoldDB" id="A0A7J7UKC8"/>
<dbReference type="SUPFAM" id="SSF81606">
    <property type="entry name" value="PP2C-like"/>
    <property type="match status" value="1"/>
</dbReference>
<dbReference type="InterPro" id="IPR036457">
    <property type="entry name" value="PPM-type-like_dom_sf"/>
</dbReference>
<sequence length="632" mass="72442">MKTDSAFRAFWKSKEWNEKRPTIESDEEIPLPRRRKHFRRKEEESPLRGHEDYHQQSCGQVITFPCSICQHEIDLPGIFLHKKHHVALATLGFQWMGEKNPRPSMIAAQRQFMITKLLSSFTFTEKVLRSLNNAFELLWKKQIPAYYKITDNINSSSVYSQTICHLLIKGAAICEDRNSTWRVAMNDKFTVVNNFGNKPNVCFFGLFDGHHGASAANLTSVELPVLLLHQLSTFDRSYHMTPDEKKLINSFHTVFREEYRAVENLFSLKKRTKDLQCEHENIHNAFAKAFWRMDRLLRLGRNEVSRVRWSGCSAVTCILEGNIKRPFANWRRLIENGGRAERFPSQKMPQFISGVLHVANTGNVQAVLCRNGKSFCLTKEHTTQNINEKRRVLQNGAIISSNEPFGLLERQIKTTRGLGFHGNPKLKKFLIPAPETISVPIDDLCQFLILATNGLWEVLDKKEVTSLAMTMFQVYKEIYCSIIPNKSSSPKGPLFFPINETSITKSENNIHVLFQHKSESKECVSSTNSKDNLSDLKYSKYFTCDSKNEQTFLPEMTTRDPSSEKEADRPTNIDGVLKESSEKEKICTKSFYEGAAEYISHELVNAALMAGSRDNITVMVILLNGSEYQFLI</sequence>
<comment type="caution">
    <text evidence="4">The sequence shown here is derived from an EMBL/GenBank/DDBJ whole genome shotgun (WGS) entry which is preliminary data.</text>
</comment>
<comment type="similarity">
    <text evidence="1">Belongs to the PP2C family.</text>
</comment>
<dbReference type="Pfam" id="PF00481">
    <property type="entry name" value="PP2C"/>
    <property type="match status" value="1"/>
</dbReference>
<dbReference type="InterPro" id="IPR001932">
    <property type="entry name" value="PPM-type_phosphatase-like_dom"/>
</dbReference>
<dbReference type="PANTHER" id="PTHR13832">
    <property type="entry name" value="PROTEIN PHOSPHATASE 2C"/>
    <property type="match status" value="1"/>
</dbReference>
<feature type="region of interest" description="Disordered" evidence="2">
    <location>
        <begin position="21"/>
        <end position="51"/>
    </location>
</feature>
<evidence type="ECO:0000259" key="3">
    <source>
        <dbReference type="PROSITE" id="PS51746"/>
    </source>
</evidence>
<evidence type="ECO:0000256" key="1">
    <source>
        <dbReference type="ARBA" id="ARBA00006702"/>
    </source>
</evidence>
<dbReference type="EMBL" id="JACAGC010000016">
    <property type="protein sequence ID" value="KAF6313323.1"/>
    <property type="molecule type" value="Genomic_DNA"/>
</dbReference>
<gene>
    <name evidence="4" type="ORF">mRhiFer1_013366</name>
</gene>
<accession>A0A7J7UKC8</accession>
<evidence type="ECO:0000313" key="5">
    <source>
        <dbReference type="Proteomes" id="UP000585614"/>
    </source>
</evidence>
<reference evidence="4 5" key="1">
    <citation type="journal article" date="2020" name="Nature">
        <title>Six reference-quality genomes reveal evolution of bat adaptations.</title>
        <authorList>
            <person name="Jebb D."/>
            <person name="Huang Z."/>
            <person name="Pippel M."/>
            <person name="Hughes G.M."/>
            <person name="Lavrichenko K."/>
            <person name="Devanna P."/>
            <person name="Winkler S."/>
            <person name="Jermiin L.S."/>
            <person name="Skirmuntt E.C."/>
            <person name="Katzourakis A."/>
            <person name="Burkitt-Gray L."/>
            <person name="Ray D.A."/>
            <person name="Sullivan K.A.M."/>
            <person name="Roscito J.G."/>
            <person name="Kirilenko B.M."/>
            <person name="Davalos L.M."/>
            <person name="Corthals A.P."/>
            <person name="Power M.L."/>
            <person name="Jones G."/>
            <person name="Ransome R.D."/>
            <person name="Dechmann D.K.N."/>
            <person name="Locatelli A.G."/>
            <person name="Puechmaille S.J."/>
            <person name="Fedrigo O."/>
            <person name="Jarvis E.D."/>
            <person name="Hiller M."/>
            <person name="Vernes S.C."/>
            <person name="Myers E.W."/>
            <person name="Teeling E.C."/>
        </authorList>
    </citation>
    <scope>NUCLEOTIDE SEQUENCE [LARGE SCALE GENOMIC DNA]</scope>
    <source>
        <strain evidence="4">MRhiFer1</strain>
        <tissue evidence="4">Lung</tissue>
    </source>
</reference>
<organism evidence="4 5">
    <name type="scientific">Rhinolophus ferrumequinum</name>
    <name type="common">Greater horseshoe bat</name>
    <dbReference type="NCBI Taxonomy" id="59479"/>
    <lineage>
        <taxon>Eukaryota</taxon>
        <taxon>Metazoa</taxon>
        <taxon>Chordata</taxon>
        <taxon>Craniata</taxon>
        <taxon>Vertebrata</taxon>
        <taxon>Euteleostomi</taxon>
        <taxon>Mammalia</taxon>
        <taxon>Eutheria</taxon>
        <taxon>Laurasiatheria</taxon>
        <taxon>Chiroptera</taxon>
        <taxon>Yinpterochiroptera</taxon>
        <taxon>Rhinolophoidea</taxon>
        <taxon>Rhinolophidae</taxon>
        <taxon>Rhinolophinae</taxon>
        <taxon>Rhinolophus</taxon>
    </lineage>
</organism>
<evidence type="ECO:0000313" key="4">
    <source>
        <dbReference type="EMBL" id="KAF6313323.1"/>
    </source>
</evidence>
<dbReference type="PROSITE" id="PS51746">
    <property type="entry name" value="PPM_2"/>
    <property type="match status" value="1"/>
</dbReference>
<name>A0A7J7UKC8_RHIFE</name>
<dbReference type="GO" id="GO:0004722">
    <property type="term" value="F:protein serine/threonine phosphatase activity"/>
    <property type="evidence" value="ECO:0007669"/>
    <property type="project" value="InterPro"/>
</dbReference>
<feature type="domain" description="PPM-type phosphatase" evidence="3">
    <location>
        <begin position="170"/>
        <end position="623"/>
    </location>
</feature>
<dbReference type="CDD" id="cd00143">
    <property type="entry name" value="PP2Cc"/>
    <property type="match status" value="1"/>
</dbReference>
<dbReference type="Proteomes" id="UP000585614">
    <property type="component" value="Unassembled WGS sequence"/>
</dbReference>
<proteinExistence type="inferred from homology"/>
<dbReference type="OrthoDB" id="343114at2759"/>
<dbReference type="PANTHER" id="PTHR13832:SF837">
    <property type="entry name" value="PROTEIN PHOSPHATASE 2C-LIKE DOMAIN-CONTAINING PROTEIN 1"/>
    <property type="match status" value="1"/>
</dbReference>
<protein>
    <submittedName>
        <fullName evidence="4">Protein phosphatase 2C like domain containing 1</fullName>
    </submittedName>
</protein>
<dbReference type="InterPro" id="IPR015655">
    <property type="entry name" value="PP2C"/>
</dbReference>
<feature type="compositionally biased region" description="Basic and acidic residues" evidence="2">
    <location>
        <begin position="40"/>
        <end position="51"/>
    </location>
</feature>
<dbReference type="Gene3D" id="3.60.40.10">
    <property type="entry name" value="PPM-type phosphatase domain"/>
    <property type="match status" value="1"/>
</dbReference>
<evidence type="ECO:0000256" key="2">
    <source>
        <dbReference type="SAM" id="MobiDB-lite"/>
    </source>
</evidence>